<dbReference type="PRINTS" id="PR00263">
    <property type="entry name" value="HBGFFGF"/>
</dbReference>
<dbReference type="EMBL" id="CALNXI010002492">
    <property type="protein sequence ID" value="CAH3188256.1"/>
    <property type="molecule type" value="Genomic_DNA"/>
</dbReference>
<evidence type="ECO:0000313" key="4">
    <source>
        <dbReference type="EMBL" id="CAH3188256.1"/>
    </source>
</evidence>
<evidence type="ECO:0000256" key="2">
    <source>
        <dbReference type="RuleBase" id="RU049442"/>
    </source>
</evidence>
<comment type="similarity">
    <text evidence="1 2">Belongs to the heparin-binding growth factors family.</text>
</comment>
<dbReference type="InterPro" id="IPR002209">
    <property type="entry name" value="Fibroblast_GF_fam"/>
</dbReference>
<evidence type="ECO:0000256" key="3">
    <source>
        <dbReference type="SAM" id="MobiDB-lite"/>
    </source>
</evidence>
<reference evidence="4 5" key="1">
    <citation type="submission" date="2022-05" db="EMBL/GenBank/DDBJ databases">
        <authorList>
            <consortium name="Genoscope - CEA"/>
            <person name="William W."/>
        </authorList>
    </citation>
    <scope>NUCLEOTIDE SEQUENCE [LARGE SCALE GENOMIC DNA]</scope>
</reference>
<dbReference type="Pfam" id="PF00167">
    <property type="entry name" value="FGF"/>
    <property type="match status" value="1"/>
</dbReference>
<name>A0ABN8SBU4_9CNID</name>
<dbReference type="SMART" id="SM00442">
    <property type="entry name" value="FGF"/>
    <property type="match status" value="1"/>
</dbReference>
<dbReference type="CDD" id="cd00058">
    <property type="entry name" value="beta-trefoil_FGF"/>
    <property type="match status" value="1"/>
</dbReference>
<evidence type="ECO:0000313" key="5">
    <source>
        <dbReference type="Proteomes" id="UP001159427"/>
    </source>
</evidence>
<dbReference type="Gene3D" id="2.80.10.50">
    <property type="match status" value="1"/>
</dbReference>
<proteinExistence type="inferred from homology"/>
<feature type="compositionally biased region" description="Basic and acidic residues" evidence="3">
    <location>
        <begin position="219"/>
        <end position="228"/>
    </location>
</feature>
<evidence type="ECO:0000256" key="1">
    <source>
        <dbReference type="ARBA" id="ARBA00007936"/>
    </source>
</evidence>
<organism evidence="4 5">
    <name type="scientific">Porites evermanni</name>
    <dbReference type="NCBI Taxonomy" id="104178"/>
    <lineage>
        <taxon>Eukaryota</taxon>
        <taxon>Metazoa</taxon>
        <taxon>Cnidaria</taxon>
        <taxon>Anthozoa</taxon>
        <taxon>Hexacorallia</taxon>
        <taxon>Scleractinia</taxon>
        <taxon>Fungiina</taxon>
        <taxon>Poritidae</taxon>
        <taxon>Porites</taxon>
    </lineage>
</organism>
<dbReference type="InterPro" id="IPR056378">
    <property type="entry name" value="Let-756-like_FGF"/>
</dbReference>
<comment type="caution">
    <text evidence="4">The sequence shown here is derived from an EMBL/GenBank/DDBJ whole genome shotgun (WGS) entry which is preliminary data.</text>
</comment>
<dbReference type="SUPFAM" id="SSF50353">
    <property type="entry name" value="Cytokine"/>
    <property type="match status" value="1"/>
</dbReference>
<sequence length="228" mass="26219">MFSERGHTILFLGVAVVIALLPYVVTRSIKPQVCPHIKNYHHMNSSEPLPIRINYQIFKVTSNFPSNVQIVQLFCKTGYFLGLNNIAKKNRIVGILNQSSENTLFESQSFGTSILRLRNLVTGRFLAINSNGKVVTQAKVTDESFFKTMYEENYFHTFASHKYFKHRRHDLFLGIKQNGRSKSPKLTSPGQISVQFVLLPNNNTEEKARITSRAKQNRVRQDKRDKGW</sequence>
<dbReference type="PANTHER" id="PTHR11486">
    <property type="entry name" value="FIBROBLAST GROWTH FACTOR"/>
    <property type="match status" value="1"/>
</dbReference>
<feature type="region of interest" description="Disordered" evidence="3">
    <location>
        <begin position="207"/>
        <end position="228"/>
    </location>
</feature>
<dbReference type="Proteomes" id="UP001159427">
    <property type="component" value="Unassembled WGS sequence"/>
</dbReference>
<dbReference type="InterPro" id="IPR008996">
    <property type="entry name" value="IL1/FGF"/>
</dbReference>
<protein>
    <recommendedName>
        <fullName evidence="2">Fibroblast growth factor</fullName>
        <shortName evidence="2">FGF</shortName>
    </recommendedName>
</protein>
<accession>A0ABN8SBU4</accession>
<gene>
    <name evidence="4" type="ORF">PEVE_00018300</name>
</gene>
<keyword evidence="5" id="KW-1185">Reference proteome</keyword>